<dbReference type="AlphaFoldDB" id="A0A6M3JMS1"/>
<dbReference type="EMBL" id="MT141858">
    <property type="protein sequence ID" value="QJA71243.1"/>
    <property type="molecule type" value="Genomic_DNA"/>
</dbReference>
<sequence>MKDTVSLTNKTVTGLEKALGQDFNRVELPERMAWVVYQLKRIPDTEEYFPSGKWGTIQTIEDQLDVIADAEVVE</sequence>
<protein>
    <submittedName>
        <fullName evidence="1">Uncharacterized protein</fullName>
    </submittedName>
</protein>
<gene>
    <name evidence="1" type="ORF">MM415A03310_0006</name>
</gene>
<accession>A0A6M3JMS1</accession>
<name>A0A6M3JMS1_9ZZZZ</name>
<proteinExistence type="predicted"/>
<reference evidence="1" key="1">
    <citation type="submission" date="2020-03" db="EMBL/GenBank/DDBJ databases">
        <title>The deep terrestrial virosphere.</title>
        <authorList>
            <person name="Holmfeldt K."/>
            <person name="Nilsson E."/>
            <person name="Simone D."/>
            <person name="Lopez-Fernandez M."/>
            <person name="Wu X."/>
            <person name="de Brujin I."/>
            <person name="Lundin D."/>
            <person name="Andersson A."/>
            <person name="Bertilsson S."/>
            <person name="Dopson M."/>
        </authorList>
    </citation>
    <scope>NUCLEOTIDE SEQUENCE</scope>
    <source>
        <strain evidence="1">MM415A03310</strain>
    </source>
</reference>
<evidence type="ECO:0000313" key="1">
    <source>
        <dbReference type="EMBL" id="QJA71243.1"/>
    </source>
</evidence>
<organism evidence="1">
    <name type="scientific">viral metagenome</name>
    <dbReference type="NCBI Taxonomy" id="1070528"/>
    <lineage>
        <taxon>unclassified sequences</taxon>
        <taxon>metagenomes</taxon>
        <taxon>organismal metagenomes</taxon>
    </lineage>
</organism>